<dbReference type="AlphaFoldDB" id="A0A117KA75"/>
<organism evidence="1 2">
    <name type="scientific">Chryseobacterium aquaticum subsp. greenlandense</name>
    <dbReference type="NCBI Taxonomy" id="345663"/>
    <lineage>
        <taxon>Bacteria</taxon>
        <taxon>Pseudomonadati</taxon>
        <taxon>Bacteroidota</taxon>
        <taxon>Flavobacteriia</taxon>
        <taxon>Flavobacteriales</taxon>
        <taxon>Weeksellaceae</taxon>
        <taxon>Chryseobacterium group</taxon>
        <taxon>Chryseobacterium</taxon>
    </lineage>
</organism>
<dbReference type="Proteomes" id="UP000054388">
    <property type="component" value="Unassembled WGS sequence"/>
</dbReference>
<accession>A0A117KA75</accession>
<gene>
    <name evidence="1" type="ORF">AR686_17570</name>
</gene>
<protein>
    <recommendedName>
        <fullName evidence="3">DNA-binding protein</fullName>
    </recommendedName>
</protein>
<proteinExistence type="predicted"/>
<sequence length="91" mass="10433">MNLNYSKPINEDLVNYFKEYTTNLDVAKSCEIHGVGFHTLRRLRTGDIPVSNEKNENAIKELMRLAIINADSKILKAKKCKKDVQKILDLV</sequence>
<reference evidence="1 2" key="1">
    <citation type="submission" date="2015-10" db="EMBL/GenBank/DDBJ databases">
        <title>Genome sequence of Chryseobacterium greenlandense.</title>
        <authorList>
            <person name="Newman J."/>
            <person name="Fischer K."/>
            <person name="Miller J."/>
        </authorList>
    </citation>
    <scope>NUCLEOTIDE SEQUENCE [LARGE SCALE GENOMIC DNA]</scope>
    <source>
        <strain evidence="1 2">UMB34</strain>
    </source>
</reference>
<name>A0A117KA75_9FLAO</name>
<evidence type="ECO:0008006" key="3">
    <source>
        <dbReference type="Google" id="ProtNLM"/>
    </source>
</evidence>
<evidence type="ECO:0000313" key="2">
    <source>
        <dbReference type="Proteomes" id="UP000054388"/>
    </source>
</evidence>
<dbReference type="RefSeq" id="WP_059137913.1">
    <property type="nucleotide sequence ID" value="NZ_LMAI01000015.1"/>
</dbReference>
<comment type="caution">
    <text evidence="1">The sequence shown here is derived from an EMBL/GenBank/DDBJ whole genome shotgun (WGS) entry which is preliminary data.</text>
</comment>
<dbReference type="EMBL" id="LMAI01000015">
    <property type="protein sequence ID" value="KUJ53996.1"/>
    <property type="molecule type" value="Genomic_DNA"/>
</dbReference>
<evidence type="ECO:0000313" key="1">
    <source>
        <dbReference type="EMBL" id="KUJ53996.1"/>
    </source>
</evidence>